<dbReference type="GO" id="GO:0010024">
    <property type="term" value="P:phytochromobilin biosynthetic process"/>
    <property type="evidence" value="ECO:0007669"/>
    <property type="project" value="InterPro"/>
</dbReference>
<dbReference type="Gramene" id="EFJ15653">
    <property type="protein sequence ID" value="EFJ15653"/>
    <property type="gene ID" value="SELMODRAFT_422511"/>
</dbReference>
<reference evidence="1 2" key="1">
    <citation type="journal article" date="2011" name="Science">
        <title>The Selaginella genome identifies genetic changes associated with the evolution of vascular plants.</title>
        <authorList>
            <person name="Banks J.A."/>
            <person name="Nishiyama T."/>
            <person name="Hasebe M."/>
            <person name="Bowman J.L."/>
            <person name="Gribskov M."/>
            <person name="dePamphilis C."/>
            <person name="Albert V.A."/>
            <person name="Aono N."/>
            <person name="Aoyama T."/>
            <person name="Ambrose B.A."/>
            <person name="Ashton N.W."/>
            <person name="Axtell M.J."/>
            <person name="Barker E."/>
            <person name="Barker M.S."/>
            <person name="Bennetzen J.L."/>
            <person name="Bonawitz N.D."/>
            <person name="Chapple C."/>
            <person name="Cheng C."/>
            <person name="Correa L.G."/>
            <person name="Dacre M."/>
            <person name="DeBarry J."/>
            <person name="Dreyer I."/>
            <person name="Elias M."/>
            <person name="Engstrom E.M."/>
            <person name="Estelle M."/>
            <person name="Feng L."/>
            <person name="Finet C."/>
            <person name="Floyd S.K."/>
            <person name="Frommer W.B."/>
            <person name="Fujita T."/>
            <person name="Gramzow L."/>
            <person name="Gutensohn M."/>
            <person name="Harholt J."/>
            <person name="Hattori M."/>
            <person name="Heyl A."/>
            <person name="Hirai T."/>
            <person name="Hiwatashi Y."/>
            <person name="Ishikawa M."/>
            <person name="Iwata M."/>
            <person name="Karol K.G."/>
            <person name="Koehler B."/>
            <person name="Kolukisaoglu U."/>
            <person name="Kubo M."/>
            <person name="Kurata T."/>
            <person name="Lalonde S."/>
            <person name="Li K."/>
            <person name="Li Y."/>
            <person name="Litt A."/>
            <person name="Lyons E."/>
            <person name="Manning G."/>
            <person name="Maruyama T."/>
            <person name="Michael T.P."/>
            <person name="Mikami K."/>
            <person name="Miyazaki S."/>
            <person name="Morinaga S."/>
            <person name="Murata T."/>
            <person name="Mueller-Roeber B."/>
            <person name="Nelson D.R."/>
            <person name="Obara M."/>
            <person name="Oguri Y."/>
            <person name="Olmstead R.G."/>
            <person name="Onodera N."/>
            <person name="Petersen B.L."/>
            <person name="Pils B."/>
            <person name="Prigge M."/>
            <person name="Rensing S.A."/>
            <person name="Riano-Pachon D.M."/>
            <person name="Roberts A.W."/>
            <person name="Sato Y."/>
            <person name="Scheller H.V."/>
            <person name="Schulz B."/>
            <person name="Schulz C."/>
            <person name="Shakirov E.V."/>
            <person name="Shibagaki N."/>
            <person name="Shinohara N."/>
            <person name="Shippen D.E."/>
            <person name="Soerensen I."/>
            <person name="Sotooka R."/>
            <person name="Sugimoto N."/>
            <person name="Sugita M."/>
            <person name="Sumikawa N."/>
            <person name="Tanurdzic M."/>
            <person name="Theissen G."/>
            <person name="Ulvskov P."/>
            <person name="Wakazuki S."/>
            <person name="Weng J.K."/>
            <person name="Willats W.W."/>
            <person name="Wipf D."/>
            <person name="Wolf P.G."/>
            <person name="Yang L."/>
            <person name="Zimmer A.D."/>
            <person name="Zhu Q."/>
            <person name="Mitros T."/>
            <person name="Hellsten U."/>
            <person name="Loque D."/>
            <person name="Otillar R."/>
            <person name="Salamov A."/>
            <person name="Schmutz J."/>
            <person name="Shapiro H."/>
            <person name="Lindquist E."/>
            <person name="Lucas S."/>
            <person name="Rokhsar D."/>
            <person name="Grigoriev I.V."/>
        </authorList>
    </citation>
    <scope>NUCLEOTIDE SEQUENCE [LARGE SCALE GENOMIC DNA]</scope>
</reference>
<name>D8SIP0_SELML</name>
<dbReference type="Gene3D" id="3.40.1500.20">
    <property type="match status" value="1"/>
</dbReference>
<dbReference type="EMBL" id="GL377622">
    <property type="protein sequence ID" value="EFJ15653.1"/>
    <property type="molecule type" value="Genomic_DNA"/>
</dbReference>
<dbReference type="Proteomes" id="UP000001514">
    <property type="component" value="Unassembled WGS sequence"/>
</dbReference>
<dbReference type="KEGG" id="smo:SELMODRAFT_422511"/>
<dbReference type="GO" id="GO:0016636">
    <property type="term" value="F:oxidoreductase activity, acting on the CH-CH group of donors, iron-sulfur protein as acceptor"/>
    <property type="evidence" value="ECO:0007669"/>
    <property type="project" value="InterPro"/>
</dbReference>
<dbReference type="InterPro" id="IPR009249">
    <property type="entry name" value="Ferredoxin-dep_bilin_Rdtase"/>
</dbReference>
<evidence type="ECO:0000313" key="1">
    <source>
        <dbReference type="EMBL" id="EFJ15653.1"/>
    </source>
</evidence>
<dbReference type="AlphaFoldDB" id="D8SIP0"/>
<dbReference type="PANTHER" id="PTHR34557">
    <property type="entry name" value="PHYTOCHROMOBILIN:FERREDOXIN OXIDOREDUCTASE, CHLOROPLASTIC"/>
    <property type="match status" value="1"/>
</dbReference>
<gene>
    <name evidence="1" type="ORF">SELMODRAFT_422511</name>
</gene>
<dbReference type="GO" id="GO:0050897">
    <property type="term" value="F:cobalt ion binding"/>
    <property type="evidence" value="ECO:0007669"/>
    <property type="project" value="InterPro"/>
</dbReference>
<accession>D8SIP0</accession>
<dbReference type="eggNOG" id="ENOG502S2CU">
    <property type="taxonomic scope" value="Eukaryota"/>
</dbReference>
<dbReference type="HOGENOM" id="CLU_086208_0_0_1"/>
<organism evidence="2">
    <name type="scientific">Selaginella moellendorffii</name>
    <name type="common">Spikemoss</name>
    <dbReference type="NCBI Taxonomy" id="88036"/>
    <lineage>
        <taxon>Eukaryota</taxon>
        <taxon>Viridiplantae</taxon>
        <taxon>Streptophyta</taxon>
        <taxon>Embryophyta</taxon>
        <taxon>Tracheophyta</taxon>
        <taxon>Lycopodiopsida</taxon>
        <taxon>Selaginellales</taxon>
        <taxon>Selaginellaceae</taxon>
        <taxon>Selaginella</taxon>
    </lineage>
</organism>
<keyword evidence="2" id="KW-1185">Reference proteome</keyword>
<sequence length="281" mass="32036">MARALACCCVTREALAASTQSHQQTTQDRVPKSLPGMKMLEPIEQGALLYKPYLDFLCFQLLDSAPDVQALPLDDQLAFKSSPRKANVYNWLYSSRRLRRIRITYFDAGRACQALNALLYPDNSFDLPLLGIDLLSFGANKILCVVDFIPLFQDQGYLEKYIRPLALLRQPFAARCSEMSDRFFDKDKFASEQMIFFRSDQGSSEPDLEVSSGGMYTVYTQYVATYLKSLHSLEPNEDPGFCLRCHEKQAAYDRYLADRDPAFKVFSSYFGTEVSNQIKVF</sequence>
<dbReference type="PANTHER" id="PTHR34557:SF6">
    <property type="entry name" value="15,16-DIHYDROBILIVERDIN:FERREDOXIN OXIDOREDUCTASE"/>
    <property type="match status" value="1"/>
</dbReference>
<proteinExistence type="predicted"/>
<evidence type="ECO:0000313" key="2">
    <source>
        <dbReference type="Proteomes" id="UP000001514"/>
    </source>
</evidence>
<dbReference type="InParanoid" id="D8SIP0"/>
<protein>
    <submittedName>
        <fullName evidence="1">Uncharacterized protein</fullName>
    </submittedName>
</protein>
<dbReference type="OMA" id="WLETVAN"/>
<dbReference type="Pfam" id="PF05996">
    <property type="entry name" value="Fe_bilin_red"/>
    <property type="match status" value="1"/>
</dbReference>